<reference evidence="1 2" key="1">
    <citation type="submission" date="2024-04" db="EMBL/GenBank/DDBJ databases">
        <title>Phyllosticta paracitricarpa is synonymous to the EU quarantine fungus P. citricarpa based on phylogenomic analyses.</title>
        <authorList>
            <consortium name="Lawrence Berkeley National Laboratory"/>
            <person name="Van ingen-buijs V.A."/>
            <person name="Van westerhoven A.C."/>
            <person name="Haridas S."/>
            <person name="Skiadas P."/>
            <person name="Martin F."/>
            <person name="Groenewald J.Z."/>
            <person name="Crous P.W."/>
            <person name="Seidl M.F."/>
        </authorList>
    </citation>
    <scope>NUCLEOTIDE SEQUENCE [LARGE SCALE GENOMIC DNA]</scope>
    <source>
        <strain evidence="1 2">CPC 17464</strain>
    </source>
</reference>
<dbReference type="GeneID" id="92031203"/>
<evidence type="ECO:0000313" key="1">
    <source>
        <dbReference type="EMBL" id="KAK7535344.1"/>
    </source>
</evidence>
<gene>
    <name evidence="1" type="ORF">J3D65DRAFT_604731</name>
</gene>
<proteinExistence type="predicted"/>
<dbReference type="Proteomes" id="UP001360953">
    <property type="component" value="Unassembled WGS sequence"/>
</dbReference>
<sequence length="279" mass="31504">MVLYFSKRTNAPCDLQLLLCHTLDTPRHQHLNKEDSINLLALYEYGKAQDLIEVEHAALEPGFTLKLLSSRSSKPKKATHVDFGTTRTLQERFPEMSRAESPSGQQRFGNRFSKAFDNISEKYSKYLAAESSSRCLSLGLCTHLADLFRFRVKRDALYDVAQSVLEHVPVDVQIILGSPSWEFEDLTLINPTSTSDAGIHVDVLRTLSSAEEATGFSYEGGTGKFALRWHTCDRVLRLRRAPEKGLRCQVLARRGTIAHLRPLAVWTKDNVPRTIRSSE</sequence>
<protein>
    <submittedName>
        <fullName evidence="1">Uncharacterized protein</fullName>
    </submittedName>
</protein>
<dbReference type="RefSeq" id="XP_066654069.1">
    <property type="nucleotide sequence ID" value="XM_066798297.1"/>
</dbReference>
<comment type="caution">
    <text evidence="1">The sequence shown here is derived from an EMBL/GenBank/DDBJ whole genome shotgun (WGS) entry which is preliminary data.</text>
</comment>
<evidence type="ECO:0000313" key="2">
    <source>
        <dbReference type="Proteomes" id="UP001360953"/>
    </source>
</evidence>
<name>A0ABR1LJI8_9PEZI</name>
<keyword evidence="2" id="KW-1185">Reference proteome</keyword>
<dbReference type="EMBL" id="JBBPEH010000008">
    <property type="protein sequence ID" value="KAK7535344.1"/>
    <property type="molecule type" value="Genomic_DNA"/>
</dbReference>
<accession>A0ABR1LJI8</accession>
<organism evidence="1 2">
    <name type="scientific">Phyllosticta citribraziliensis</name>
    <dbReference type="NCBI Taxonomy" id="989973"/>
    <lineage>
        <taxon>Eukaryota</taxon>
        <taxon>Fungi</taxon>
        <taxon>Dikarya</taxon>
        <taxon>Ascomycota</taxon>
        <taxon>Pezizomycotina</taxon>
        <taxon>Dothideomycetes</taxon>
        <taxon>Dothideomycetes incertae sedis</taxon>
        <taxon>Botryosphaeriales</taxon>
        <taxon>Phyllostictaceae</taxon>
        <taxon>Phyllosticta</taxon>
    </lineage>
</organism>